<feature type="compositionally biased region" description="Acidic residues" evidence="1">
    <location>
        <begin position="83"/>
        <end position="98"/>
    </location>
</feature>
<dbReference type="InterPro" id="IPR011723">
    <property type="entry name" value="Znf/thioredoxin_put"/>
</dbReference>
<feature type="compositionally biased region" description="Low complexity" evidence="1">
    <location>
        <begin position="102"/>
        <end position="114"/>
    </location>
</feature>
<keyword evidence="2" id="KW-1133">Transmembrane helix</keyword>
<keyword evidence="2" id="KW-0472">Membrane</keyword>
<evidence type="ECO:0000313" key="4">
    <source>
        <dbReference type="EMBL" id="EKE76841.1"/>
    </source>
</evidence>
<dbReference type="Pfam" id="PF13717">
    <property type="entry name" value="Zn_ribbon_4"/>
    <property type="match status" value="1"/>
</dbReference>
<dbReference type="Proteomes" id="UP000006746">
    <property type="component" value="Unassembled WGS sequence"/>
</dbReference>
<feature type="transmembrane region" description="Helical" evidence="2">
    <location>
        <begin position="143"/>
        <end position="161"/>
    </location>
</feature>
<sequence length="283" mass="30896">MVVRTMILSCPECSARYAISDAQLGPAGRKVRCNDCGHVWFQEPVAETSRPSATKSAAKPPKQAAAPPPEPEVEAPPHPFDQYQDDDAGTADTPEEENAGWPDDPAQEPAAAPFPDEEEERPRIPRLPRMPVEQKKSGSGRGAWILLFLLVIGLAAGIFFGRAHIVAAWPPAALLYEKIGYPAPVPGEGLLIRNIRVERLMEGTTMILVVQGEVVNLTDEPATVPPMKAHLRDLQRKDLQDWEFEANRLDLSPGEVAAFRTEFVNPAGEAADIVVTFSAQPRD</sequence>
<reference evidence="4 5" key="1">
    <citation type="journal article" date="2012" name="J. Bacteriol.">
        <title>Genome Sequence of Oceanibaculum indicum Type Strain P24.</title>
        <authorList>
            <person name="Lai Q."/>
            <person name="Shao Z."/>
        </authorList>
    </citation>
    <scope>NUCLEOTIDE SEQUENCE [LARGE SCALE GENOMIC DNA]</scope>
    <source>
        <strain evidence="4 5">P24</strain>
    </source>
</reference>
<name>K2J1I8_9PROT</name>
<organism evidence="4 5">
    <name type="scientific">Oceanibaculum indicum P24</name>
    <dbReference type="NCBI Taxonomy" id="1207063"/>
    <lineage>
        <taxon>Bacteria</taxon>
        <taxon>Pseudomonadati</taxon>
        <taxon>Pseudomonadota</taxon>
        <taxon>Alphaproteobacteria</taxon>
        <taxon>Rhodospirillales</taxon>
        <taxon>Oceanibaculaceae</taxon>
        <taxon>Oceanibaculum</taxon>
    </lineage>
</organism>
<accession>K2J1I8</accession>
<proteinExistence type="predicted"/>
<evidence type="ECO:0000256" key="1">
    <source>
        <dbReference type="SAM" id="MobiDB-lite"/>
    </source>
</evidence>
<evidence type="ECO:0000256" key="2">
    <source>
        <dbReference type="SAM" id="Phobius"/>
    </source>
</evidence>
<dbReference type="EMBL" id="AMRL01000006">
    <property type="protein sequence ID" value="EKE76841.1"/>
    <property type="molecule type" value="Genomic_DNA"/>
</dbReference>
<feature type="compositionally biased region" description="Pro residues" evidence="1">
    <location>
        <begin position="66"/>
        <end position="79"/>
    </location>
</feature>
<keyword evidence="2" id="KW-0812">Transmembrane</keyword>
<keyword evidence="5" id="KW-1185">Reference proteome</keyword>
<dbReference type="STRING" id="1207063.P24_06551"/>
<feature type="domain" description="Zinc finger/thioredoxin putative" evidence="3">
    <location>
        <begin position="6"/>
        <end position="41"/>
    </location>
</feature>
<dbReference type="RefSeq" id="WP_008943921.1">
    <property type="nucleotide sequence ID" value="NZ_AMRL01000006.1"/>
</dbReference>
<feature type="region of interest" description="Disordered" evidence="1">
    <location>
        <begin position="46"/>
        <end position="137"/>
    </location>
</feature>
<protein>
    <recommendedName>
        <fullName evidence="3">Zinc finger/thioredoxin putative domain-containing protein</fullName>
    </recommendedName>
</protein>
<comment type="caution">
    <text evidence="4">The sequence shown here is derived from an EMBL/GenBank/DDBJ whole genome shotgun (WGS) entry which is preliminary data.</text>
</comment>
<dbReference type="AlphaFoldDB" id="K2J1I8"/>
<dbReference type="eggNOG" id="ENOG5032ZVA">
    <property type="taxonomic scope" value="Bacteria"/>
</dbReference>
<feature type="compositionally biased region" description="Low complexity" evidence="1">
    <location>
        <begin position="49"/>
        <end position="65"/>
    </location>
</feature>
<evidence type="ECO:0000259" key="3">
    <source>
        <dbReference type="Pfam" id="PF13717"/>
    </source>
</evidence>
<gene>
    <name evidence="4" type="ORF">P24_06551</name>
</gene>
<evidence type="ECO:0000313" key="5">
    <source>
        <dbReference type="Proteomes" id="UP000006746"/>
    </source>
</evidence>
<dbReference type="NCBIfam" id="TIGR02098">
    <property type="entry name" value="MJ0042_CXXC"/>
    <property type="match status" value="1"/>
</dbReference>